<evidence type="ECO:0000313" key="1">
    <source>
        <dbReference type="EMBL" id="CUX78794.1"/>
    </source>
</evidence>
<protein>
    <submittedName>
        <fullName evidence="1">Uncharacterized protein</fullName>
    </submittedName>
</protein>
<accession>A0A161KJ83</accession>
<dbReference type="EMBL" id="LN999010">
    <property type="protein sequence ID" value="CUX78794.1"/>
    <property type="molecule type" value="Genomic_DNA"/>
</dbReference>
<dbReference type="AlphaFoldDB" id="A0A161KJ83"/>
<proteinExistence type="predicted"/>
<dbReference type="Proteomes" id="UP000093069">
    <property type="component" value="Chromosome I"/>
</dbReference>
<dbReference type="KEGG" id="tch:CHITON_2015"/>
<dbReference type="GeneID" id="33321632"/>
<organism evidence="1 2">
    <name type="scientific">Thermococcus chitonophagus</name>
    <dbReference type="NCBI Taxonomy" id="54262"/>
    <lineage>
        <taxon>Archaea</taxon>
        <taxon>Methanobacteriati</taxon>
        <taxon>Methanobacteriota</taxon>
        <taxon>Thermococci</taxon>
        <taxon>Thermococcales</taxon>
        <taxon>Thermococcaceae</taxon>
        <taxon>Thermococcus</taxon>
    </lineage>
</organism>
<reference evidence="2" key="1">
    <citation type="submission" date="2016-01" db="EMBL/GenBank/DDBJ databases">
        <authorList>
            <person name="Vorgias C.E."/>
        </authorList>
    </citation>
    <scope>NUCLEOTIDE SEQUENCE [LARGE SCALE GENOMIC DNA]</scope>
</reference>
<dbReference type="RefSeq" id="WP_239233774.1">
    <property type="nucleotide sequence ID" value="NZ_CP015193.1"/>
</dbReference>
<name>A0A161KJ83_9EURY</name>
<sequence length="55" mass="6465">MRISFGVAGIVRIVNRGERAFKKALIKEGLPQEVVEELMEEFSLRKAFNFQMFFR</sequence>
<gene>
    <name evidence="1" type="ORF">CHITON_2015</name>
</gene>
<dbReference type="STRING" id="54262.CHITON_2015"/>
<evidence type="ECO:0000313" key="2">
    <source>
        <dbReference type="Proteomes" id="UP000093069"/>
    </source>
</evidence>